<comment type="caution">
    <text evidence="3">The sequence shown here is derived from an EMBL/GenBank/DDBJ whole genome shotgun (WGS) entry which is preliminary data.</text>
</comment>
<dbReference type="SUPFAM" id="SSF50952">
    <property type="entry name" value="Soluble quinoprotein glucose dehydrogenase"/>
    <property type="match status" value="1"/>
</dbReference>
<evidence type="ECO:0000259" key="2">
    <source>
        <dbReference type="Pfam" id="PF22807"/>
    </source>
</evidence>
<dbReference type="AlphaFoldDB" id="A0A1F5G3S0"/>
<sequence length="400" mass="44321">MISKKNLLYIFATVIVLIILAVFLIRERVGDIRLSVLPPAGDLTKTTRETQQVGVGETVAFPLKLLENFQIGTFAKNLGNARDLEFTQDGTLFVSIPAQGKILALPDKNYDGIADEVKEILQGLNKPHGIAFYNGKLFVAEETKIARYNWDPEKLSVTFDKLLFSLPEGGRHFTRTIAFNKKGQMFVSIGSTCNVCFEKNEWLSAVVVSDTEGINPTLFAKGLRNSVFITTNPATDEVWGTEMGRDFLGDNLPPDEINIISEGKDYGWPRCFGNKVHDTNFDSSGSGQSCENTESPFYEIPAHSAPLGLVFINSPQFPKEWQGDLLVSYHGSWNRSVPTGYKITRLNVEGNTIKSEQDFVSGFLQGPQTYGRPVDLIFDSQGSLYISDDKSESIYKVTGG</sequence>
<feature type="domain" description="Pyrroloquinoline quinone-dependent pyranose dehydrogenase beta-propeller" evidence="2">
    <location>
        <begin position="65"/>
        <end position="398"/>
    </location>
</feature>
<protein>
    <recommendedName>
        <fullName evidence="2">Pyrroloquinoline quinone-dependent pyranose dehydrogenase beta-propeller domain-containing protein</fullName>
    </recommendedName>
</protein>
<gene>
    <name evidence="3" type="ORF">A2Z23_03455</name>
</gene>
<organism evidence="3 4">
    <name type="scientific">Candidatus Curtissbacteria bacterium RBG_16_39_7</name>
    <dbReference type="NCBI Taxonomy" id="1797707"/>
    <lineage>
        <taxon>Bacteria</taxon>
        <taxon>Candidatus Curtissiibacteriota</taxon>
    </lineage>
</organism>
<evidence type="ECO:0000313" key="3">
    <source>
        <dbReference type="EMBL" id="OGD86516.1"/>
    </source>
</evidence>
<keyword evidence="1" id="KW-1133">Transmembrane helix</keyword>
<reference evidence="3 4" key="1">
    <citation type="journal article" date="2016" name="Nat. Commun.">
        <title>Thousands of microbial genomes shed light on interconnected biogeochemical processes in an aquifer system.</title>
        <authorList>
            <person name="Anantharaman K."/>
            <person name="Brown C.T."/>
            <person name="Hug L.A."/>
            <person name="Sharon I."/>
            <person name="Castelle C.J."/>
            <person name="Probst A.J."/>
            <person name="Thomas B.C."/>
            <person name="Singh A."/>
            <person name="Wilkins M.J."/>
            <person name="Karaoz U."/>
            <person name="Brodie E.L."/>
            <person name="Williams K.H."/>
            <person name="Hubbard S.S."/>
            <person name="Banfield J.F."/>
        </authorList>
    </citation>
    <scope>NUCLEOTIDE SEQUENCE [LARGE SCALE GENOMIC DNA]</scope>
</reference>
<dbReference type="Pfam" id="PF22807">
    <property type="entry name" value="TrAA12"/>
    <property type="match status" value="1"/>
</dbReference>
<keyword evidence="1" id="KW-0812">Transmembrane</keyword>
<dbReference type="InterPro" id="IPR011042">
    <property type="entry name" value="6-blade_b-propeller_TolB-like"/>
</dbReference>
<dbReference type="PANTHER" id="PTHR19328">
    <property type="entry name" value="HEDGEHOG-INTERACTING PROTEIN"/>
    <property type="match status" value="1"/>
</dbReference>
<dbReference type="PANTHER" id="PTHR19328:SF53">
    <property type="entry name" value="MEMBRANE PROTEIN"/>
    <property type="match status" value="1"/>
</dbReference>
<feature type="transmembrane region" description="Helical" evidence="1">
    <location>
        <begin position="7"/>
        <end position="25"/>
    </location>
</feature>
<dbReference type="InterPro" id="IPR054539">
    <property type="entry name" value="Beta-prop_PDH"/>
</dbReference>
<proteinExistence type="predicted"/>
<evidence type="ECO:0000313" key="4">
    <source>
        <dbReference type="Proteomes" id="UP000176628"/>
    </source>
</evidence>
<dbReference type="EMBL" id="MFAV01000017">
    <property type="protein sequence ID" value="OGD86516.1"/>
    <property type="molecule type" value="Genomic_DNA"/>
</dbReference>
<accession>A0A1F5G3S0</accession>
<keyword evidence="1" id="KW-0472">Membrane</keyword>
<dbReference type="Gene3D" id="2.120.10.30">
    <property type="entry name" value="TolB, C-terminal domain"/>
    <property type="match status" value="1"/>
</dbReference>
<dbReference type="InterPro" id="IPR011041">
    <property type="entry name" value="Quinoprot_gluc/sorb_DH_b-prop"/>
</dbReference>
<dbReference type="Proteomes" id="UP000176628">
    <property type="component" value="Unassembled WGS sequence"/>
</dbReference>
<evidence type="ECO:0000256" key="1">
    <source>
        <dbReference type="SAM" id="Phobius"/>
    </source>
</evidence>
<name>A0A1F5G3S0_9BACT</name>